<dbReference type="Pfam" id="PF18813">
    <property type="entry name" value="PBECR4"/>
    <property type="match status" value="1"/>
</dbReference>
<sequence length="167" mass="19355">MELKELVEDYRKNFVGKSCQVSTNYSDLTNLIVHFQATDLYHLFGLHKITSDYASQTLAQIESGKFNLSDFKGLPSYREVTRRIALYSFIADIFVKQATEFCVIRKDLSRNSMNLDLVFFEGDNRNVKVLGLRRDKSGIYRLVTLHESSARKYARVRKTKITGIVWL</sequence>
<organism evidence="2 3">
    <name type="scientific">Streptococcus iners subsp. hyiners</name>
    <dbReference type="NCBI Taxonomy" id="3028083"/>
    <lineage>
        <taxon>Bacteria</taxon>
        <taxon>Bacillati</taxon>
        <taxon>Bacillota</taxon>
        <taxon>Bacilli</taxon>
        <taxon>Lactobacillales</taxon>
        <taxon>Streptococcaceae</taxon>
        <taxon>Streptococcus</taxon>
        <taxon>Streptococcus iners</taxon>
    </lineage>
</organism>
<dbReference type="EMBL" id="CP118734">
    <property type="protein sequence ID" value="WNY49498.1"/>
    <property type="molecule type" value="Genomic_DNA"/>
</dbReference>
<proteinExistence type="predicted"/>
<evidence type="ECO:0000313" key="3">
    <source>
        <dbReference type="Proteomes" id="UP001301526"/>
    </source>
</evidence>
<dbReference type="AlphaFoldDB" id="A0AA96VI26"/>
<evidence type="ECO:0000259" key="1">
    <source>
        <dbReference type="Pfam" id="PF18813"/>
    </source>
</evidence>
<feature type="domain" description="Phage-Barnase-EndoU-ColicinE5/D-RelE like nuclease 4" evidence="1">
    <location>
        <begin position="3"/>
        <end position="165"/>
    </location>
</feature>
<protein>
    <submittedName>
        <fullName evidence="2">PBECR4 domain-containing protein</fullName>
    </submittedName>
</protein>
<accession>A0AA96VI26</accession>
<gene>
    <name evidence="2" type="ORF">PW220_02260</name>
</gene>
<evidence type="ECO:0000313" key="2">
    <source>
        <dbReference type="EMBL" id="WNY49498.1"/>
    </source>
</evidence>
<dbReference type="RefSeq" id="WP_248055882.1">
    <property type="nucleotide sequence ID" value="NZ_CP118734.1"/>
</dbReference>
<reference evidence="2 3" key="1">
    <citation type="submission" date="2023-02" db="EMBL/GenBank/DDBJ databases">
        <title>Streptococcus sp. Genome Sequencing and Assembly.</title>
        <authorList>
            <person name="Shore S.M."/>
            <person name="Nicholson T.L."/>
        </authorList>
    </citation>
    <scope>NUCLEOTIDE SEQUENCE [LARGE SCALE GENOMIC DNA]</scope>
    <source>
        <strain evidence="2 3">29892</strain>
    </source>
</reference>
<name>A0AA96VI26_9STRE</name>
<dbReference type="InterPro" id="IPR041420">
    <property type="entry name" value="PBECR4"/>
</dbReference>
<dbReference type="Proteomes" id="UP001301526">
    <property type="component" value="Chromosome"/>
</dbReference>
<keyword evidence="3" id="KW-1185">Reference proteome</keyword>